<dbReference type="InterPro" id="IPR001791">
    <property type="entry name" value="Laminin_G"/>
</dbReference>
<protein>
    <recommendedName>
        <fullName evidence="2">Laminin G domain-containing protein</fullName>
    </recommendedName>
</protein>
<dbReference type="EMBL" id="CAXKWB010011272">
    <property type="protein sequence ID" value="CAL4100667.1"/>
    <property type="molecule type" value="Genomic_DNA"/>
</dbReference>
<dbReference type="AlphaFoldDB" id="A0AAV2QY03"/>
<dbReference type="Pfam" id="PF02210">
    <property type="entry name" value="Laminin_G_2"/>
    <property type="match status" value="1"/>
</dbReference>
<comment type="caution">
    <text evidence="3">The sequence shown here is derived from an EMBL/GenBank/DDBJ whole genome shotgun (WGS) entry which is preliminary data.</text>
</comment>
<dbReference type="PANTHER" id="PTHR15036">
    <property type="entry name" value="PIKACHURIN-LIKE PROTEIN"/>
    <property type="match status" value="1"/>
</dbReference>
<feature type="disulfide bond" evidence="1">
    <location>
        <begin position="121"/>
        <end position="148"/>
    </location>
</feature>
<dbReference type="PANTHER" id="PTHR15036:SF67">
    <property type="entry name" value="LAMININ SUBUNIT ALPHA-LIKE PROTEIN"/>
    <property type="match status" value="1"/>
</dbReference>
<evidence type="ECO:0000313" key="4">
    <source>
        <dbReference type="Proteomes" id="UP001497623"/>
    </source>
</evidence>
<dbReference type="PROSITE" id="PS50025">
    <property type="entry name" value="LAM_G_DOMAIN"/>
    <property type="match status" value="1"/>
</dbReference>
<evidence type="ECO:0000313" key="3">
    <source>
        <dbReference type="EMBL" id="CAL4100667.1"/>
    </source>
</evidence>
<sequence>MDVKPRKNTGVLMSVHGKHDFMMLQMKDGSIELSIDNGKGIITVRYKPATPWSLCDGRWHSVKVIKNKYVAVLLVDGDFTKPILGQIGAIYTHTKDPLFLGTQTHISKHRGDPTYQKFVGCIRNVQIDREYVDLDKAKFIGNVNVSSC</sequence>
<evidence type="ECO:0000256" key="1">
    <source>
        <dbReference type="PROSITE-ProRule" id="PRU00122"/>
    </source>
</evidence>
<accession>A0AAV2QY03</accession>
<organism evidence="3 4">
    <name type="scientific">Meganyctiphanes norvegica</name>
    <name type="common">Northern krill</name>
    <name type="synonym">Thysanopoda norvegica</name>
    <dbReference type="NCBI Taxonomy" id="48144"/>
    <lineage>
        <taxon>Eukaryota</taxon>
        <taxon>Metazoa</taxon>
        <taxon>Ecdysozoa</taxon>
        <taxon>Arthropoda</taxon>
        <taxon>Crustacea</taxon>
        <taxon>Multicrustacea</taxon>
        <taxon>Malacostraca</taxon>
        <taxon>Eumalacostraca</taxon>
        <taxon>Eucarida</taxon>
        <taxon>Euphausiacea</taxon>
        <taxon>Euphausiidae</taxon>
        <taxon>Meganyctiphanes</taxon>
    </lineage>
</organism>
<proteinExistence type="predicted"/>
<dbReference type="InterPro" id="IPR013320">
    <property type="entry name" value="ConA-like_dom_sf"/>
</dbReference>
<dbReference type="Proteomes" id="UP001497623">
    <property type="component" value="Unassembled WGS sequence"/>
</dbReference>
<feature type="domain" description="Laminin G" evidence="2">
    <location>
        <begin position="1"/>
        <end position="148"/>
    </location>
</feature>
<feature type="non-terminal residue" evidence="3">
    <location>
        <position position="148"/>
    </location>
</feature>
<name>A0AAV2QY03_MEGNR</name>
<keyword evidence="1" id="KW-1015">Disulfide bond</keyword>
<dbReference type="Gene3D" id="2.60.120.200">
    <property type="match status" value="1"/>
</dbReference>
<gene>
    <name evidence="3" type="ORF">MNOR_LOCUS16855</name>
</gene>
<reference evidence="3 4" key="1">
    <citation type="submission" date="2024-05" db="EMBL/GenBank/DDBJ databases">
        <authorList>
            <person name="Wallberg A."/>
        </authorList>
    </citation>
    <scope>NUCLEOTIDE SEQUENCE [LARGE SCALE GENOMIC DNA]</scope>
</reference>
<evidence type="ECO:0000259" key="2">
    <source>
        <dbReference type="PROSITE" id="PS50025"/>
    </source>
</evidence>
<dbReference type="SMART" id="SM00282">
    <property type="entry name" value="LamG"/>
    <property type="match status" value="1"/>
</dbReference>
<dbReference type="CDD" id="cd00110">
    <property type="entry name" value="LamG"/>
    <property type="match status" value="1"/>
</dbReference>
<dbReference type="SUPFAM" id="SSF49899">
    <property type="entry name" value="Concanavalin A-like lectins/glucanases"/>
    <property type="match status" value="1"/>
</dbReference>
<dbReference type="InterPro" id="IPR050372">
    <property type="entry name" value="Neurexin-related_CASP"/>
</dbReference>
<keyword evidence="4" id="KW-1185">Reference proteome</keyword>